<dbReference type="GO" id="GO:0016407">
    <property type="term" value="F:acetyltransferase activity"/>
    <property type="evidence" value="ECO:0007669"/>
    <property type="project" value="InterPro"/>
</dbReference>
<dbReference type="InterPro" id="IPR001447">
    <property type="entry name" value="Arylamine_N-AcTrfase"/>
</dbReference>
<comment type="similarity">
    <text evidence="1">Belongs to the arylamine N-acetyltransferase family.</text>
</comment>
<gene>
    <name evidence="3" type="ORF">A1O3_02520</name>
</gene>
<dbReference type="PANTHER" id="PTHR11786:SF0">
    <property type="entry name" value="ARYLAMINE N-ACETYLTRANSFERASE 4-RELATED"/>
    <property type="match status" value="1"/>
</dbReference>
<dbReference type="AlphaFoldDB" id="W9YAC9"/>
<dbReference type="GeneID" id="19166650"/>
<evidence type="ECO:0000313" key="3">
    <source>
        <dbReference type="EMBL" id="EXJ89453.1"/>
    </source>
</evidence>
<feature type="region of interest" description="Disordered" evidence="2">
    <location>
        <begin position="1"/>
        <end position="48"/>
    </location>
</feature>
<sequence length="390" mass="42804">MTVGMASTSTTTTTTTSASASASASTSASPSASTSVSAPPSPSPPRQIYSDQQMEQYLSWLRMGDLAATKAAVQADALATLTRLQRRTMAKIPYGNLALHYSPRPRPRPSQSQSPTQTPIQLPGIDTGAGLGLTLDPDALYTKLVERRLGGYCMENNTFFGVVLRSLGYRLYPTGARVSNISVAAGDPGEFGGWTHMINLVSIDGRKYLVDVGFGRQGTCSPSPLEPGHIMTNVPTSQTTLEYRPIASFSDPSQKVWVLQIRDSPDHAWKSAYCLTEVEFLPQDFQVMNYYTSTSRISHFTYRLMLLKLVLSDDDDDDDNSNNDDAPVGYLILDGNELRRRSLGRKEIVDVYHSEESRIRGMAEWFDIRLQPEEIAGIRGMVTELRAGGN</sequence>
<dbReference type="eggNOG" id="ENOG502S76B">
    <property type="taxonomic scope" value="Eukaryota"/>
</dbReference>
<dbReference type="Pfam" id="PF00797">
    <property type="entry name" value="Acetyltransf_2"/>
    <property type="match status" value="1"/>
</dbReference>
<feature type="region of interest" description="Disordered" evidence="2">
    <location>
        <begin position="95"/>
        <end position="123"/>
    </location>
</feature>
<protein>
    <submittedName>
        <fullName evidence="3">Uncharacterized protein</fullName>
    </submittedName>
</protein>
<comment type="caution">
    <text evidence="3">The sequence shown here is derived from an EMBL/GenBank/DDBJ whole genome shotgun (WGS) entry which is preliminary data.</text>
</comment>
<evidence type="ECO:0000313" key="4">
    <source>
        <dbReference type="Proteomes" id="UP000019478"/>
    </source>
</evidence>
<feature type="compositionally biased region" description="Low complexity" evidence="2">
    <location>
        <begin position="109"/>
        <end position="119"/>
    </location>
</feature>
<dbReference type="InterPro" id="IPR038765">
    <property type="entry name" value="Papain-like_cys_pep_sf"/>
</dbReference>
<dbReference type="HOGENOM" id="CLU_049918_2_1_1"/>
<keyword evidence="4" id="KW-1185">Reference proteome</keyword>
<dbReference type="InterPro" id="IPR053710">
    <property type="entry name" value="Arylamine_NAT_domain_sf"/>
</dbReference>
<dbReference type="OrthoDB" id="10260017at2759"/>
<dbReference type="Proteomes" id="UP000019478">
    <property type="component" value="Unassembled WGS sequence"/>
</dbReference>
<evidence type="ECO:0000256" key="1">
    <source>
        <dbReference type="ARBA" id="ARBA00006547"/>
    </source>
</evidence>
<dbReference type="STRING" id="1182542.W9YAC9"/>
<dbReference type="RefSeq" id="XP_007730850.1">
    <property type="nucleotide sequence ID" value="XM_007732660.1"/>
</dbReference>
<dbReference type="PANTHER" id="PTHR11786">
    <property type="entry name" value="N-HYDROXYARYLAMINE O-ACETYLTRANSFERASE"/>
    <property type="match status" value="1"/>
</dbReference>
<organism evidence="3 4">
    <name type="scientific">Capronia epimyces CBS 606.96</name>
    <dbReference type="NCBI Taxonomy" id="1182542"/>
    <lineage>
        <taxon>Eukaryota</taxon>
        <taxon>Fungi</taxon>
        <taxon>Dikarya</taxon>
        <taxon>Ascomycota</taxon>
        <taxon>Pezizomycotina</taxon>
        <taxon>Eurotiomycetes</taxon>
        <taxon>Chaetothyriomycetidae</taxon>
        <taxon>Chaetothyriales</taxon>
        <taxon>Herpotrichiellaceae</taxon>
        <taxon>Capronia</taxon>
    </lineage>
</organism>
<dbReference type="EMBL" id="AMGY01000002">
    <property type="protein sequence ID" value="EXJ89453.1"/>
    <property type="molecule type" value="Genomic_DNA"/>
</dbReference>
<proteinExistence type="inferred from homology"/>
<reference evidence="3 4" key="1">
    <citation type="submission" date="2013-03" db="EMBL/GenBank/DDBJ databases">
        <title>The Genome Sequence of Capronia epimyces CBS 606.96.</title>
        <authorList>
            <consortium name="The Broad Institute Genomics Platform"/>
            <person name="Cuomo C."/>
            <person name="de Hoog S."/>
            <person name="Gorbushina A."/>
            <person name="Walker B."/>
            <person name="Young S.K."/>
            <person name="Zeng Q."/>
            <person name="Gargeya S."/>
            <person name="Fitzgerald M."/>
            <person name="Haas B."/>
            <person name="Abouelleil A."/>
            <person name="Allen A.W."/>
            <person name="Alvarado L."/>
            <person name="Arachchi H.M."/>
            <person name="Berlin A.M."/>
            <person name="Chapman S.B."/>
            <person name="Gainer-Dewar J."/>
            <person name="Goldberg J."/>
            <person name="Griggs A."/>
            <person name="Gujja S."/>
            <person name="Hansen M."/>
            <person name="Howarth C."/>
            <person name="Imamovic A."/>
            <person name="Ireland A."/>
            <person name="Larimer J."/>
            <person name="McCowan C."/>
            <person name="Murphy C."/>
            <person name="Pearson M."/>
            <person name="Poon T.W."/>
            <person name="Priest M."/>
            <person name="Roberts A."/>
            <person name="Saif S."/>
            <person name="Shea T."/>
            <person name="Sisk P."/>
            <person name="Sykes S."/>
            <person name="Wortman J."/>
            <person name="Nusbaum C."/>
            <person name="Birren B."/>
        </authorList>
    </citation>
    <scope>NUCLEOTIDE SEQUENCE [LARGE SCALE GENOMIC DNA]</scope>
    <source>
        <strain evidence="3 4">CBS 606.96</strain>
    </source>
</reference>
<feature type="compositionally biased region" description="Low complexity" evidence="2">
    <location>
        <begin position="1"/>
        <end position="38"/>
    </location>
</feature>
<evidence type="ECO:0000256" key="2">
    <source>
        <dbReference type="SAM" id="MobiDB-lite"/>
    </source>
</evidence>
<dbReference type="Gene3D" id="3.30.2140.20">
    <property type="match status" value="1"/>
</dbReference>
<accession>W9YAC9</accession>
<name>W9YAC9_9EURO</name>
<dbReference type="SUPFAM" id="SSF54001">
    <property type="entry name" value="Cysteine proteinases"/>
    <property type="match status" value="1"/>
</dbReference>